<dbReference type="AlphaFoldDB" id="A0A0E9XTN5"/>
<proteinExistence type="predicted"/>
<name>A0A0E9XTN5_ANGAN</name>
<reference evidence="1" key="1">
    <citation type="submission" date="2014-11" db="EMBL/GenBank/DDBJ databases">
        <authorList>
            <person name="Amaro Gonzalez C."/>
        </authorList>
    </citation>
    <scope>NUCLEOTIDE SEQUENCE</scope>
</reference>
<organism evidence="1">
    <name type="scientific">Anguilla anguilla</name>
    <name type="common">European freshwater eel</name>
    <name type="synonym">Muraena anguilla</name>
    <dbReference type="NCBI Taxonomy" id="7936"/>
    <lineage>
        <taxon>Eukaryota</taxon>
        <taxon>Metazoa</taxon>
        <taxon>Chordata</taxon>
        <taxon>Craniata</taxon>
        <taxon>Vertebrata</taxon>
        <taxon>Euteleostomi</taxon>
        <taxon>Actinopterygii</taxon>
        <taxon>Neopterygii</taxon>
        <taxon>Teleostei</taxon>
        <taxon>Anguilliformes</taxon>
        <taxon>Anguillidae</taxon>
        <taxon>Anguilla</taxon>
    </lineage>
</organism>
<dbReference type="EMBL" id="GBXM01003534">
    <property type="protein sequence ID" value="JAI05044.1"/>
    <property type="molecule type" value="Transcribed_RNA"/>
</dbReference>
<protein>
    <submittedName>
        <fullName evidence="1">Uncharacterized protein</fullName>
    </submittedName>
</protein>
<evidence type="ECO:0000313" key="1">
    <source>
        <dbReference type="EMBL" id="JAI05044.1"/>
    </source>
</evidence>
<sequence length="32" mass="3523">MSCGSTGSFTLHYRHLAWRTSTVAKLPRGTLS</sequence>
<reference evidence="1" key="2">
    <citation type="journal article" date="2015" name="Fish Shellfish Immunol.">
        <title>Early steps in the European eel (Anguilla anguilla)-Vibrio vulnificus interaction in the gills: Role of the RtxA13 toxin.</title>
        <authorList>
            <person name="Callol A."/>
            <person name="Pajuelo D."/>
            <person name="Ebbesson L."/>
            <person name="Teles M."/>
            <person name="MacKenzie S."/>
            <person name="Amaro C."/>
        </authorList>
    </citation>
    <scope>NUCLEOTIDE SEQUENCE</scope>
</reference>
<accession>A0A0E9XTN5</accession>